<dbReference type="STRING" id="1531429.JI75_05535"/>
<evidence type="ECO:0000256" key="5">
    <source>
        <dbReference type="ARBA" id="ARBA00023004"/>
    </source>
</evidence>
<dbReference type="AlphaFoldDB" id="A0A0A8B3X6"/>
<dbReference type="Proteomes" id="UP000031121">
    <property type="component" value="Chromosome"/>
</dbReference>
<dbReference type="GO" id="GO:0046872">
    <property type="term" value="F:metal ion binding"/>
    <property type="evidence" value="ECO:0007669"/>
    <property type="project" value="UniProtKB-KW"/>
</dbReference>
<feature type="transmembrane region" description="Helical" evidence="8">
    <location>
        <begin position="240"/>
        <end position="262"/>
    </location>
</feature>
<comment type="cofactor">
    <cofactor evidence="7">
        <name>[4Fe-4S] cluster</name>
        <dbReference type="ChEBI" id="CHEBI:49883"/>
    </cofactor>
    <text evidence="7">Binds 4 [4Fe-4S] clusters per subunit.</text>
</comment>
<dbReference type="PANTHER" id="PTHR43545:SF1">
    <property type="entry name" value="HYDROGENASE-2 OPERON PROTEIN HYBA"/>
    <property type="match status" value="1"/>
</dbReference>
<feature type="binding site" evidence="7">
    <location>
        <position position="163"/>
    </location>
    <ligand>
        <name>[4Fe-4S] cluster</name>
        <dbReference type="ChEBI" id="CHEBI:49883"/>
        <label>1</label>
    </ligand>
</feature>
<sequence>MTEMAMLYDSSVCTACKGCQVACKVWNELPSPLVKNSQEWSGSLQNPADVNDTTRMIITFNEADNDKRWGIDWTFGRRSCMHCTNAGCVDVCPTGCLSHDEHGFVVADDDKCIGCQYCRSACPFDIPRHTGVGLDGMGIKLNKCTMCSDRVENGREPACVSTCQPGALLFGTREEMLAKAAEKVAKLKERGYADASVYGAEEVGGTHIIHVLHRGLDRYELPENPQVHGMIETENLMKTLTAVGAVGVVAGLGLSFATGIGYRRDEQRYDEASHDVIDVDTGEIVKHIDKEAGER</sequence>
<dbReference type="KEGG" id="cbac:JI75_05535"/>
<dbReference type="PIRSF" id="PIRSF036298">
    <property type="entry name" value="FDH_4Fe4S"/>
    <property type="match status" value="1"/>
</dbReference>
<keyword evidence="8" id="KW-0472">Membrane</keyword>
<dbReference type="GO" id="GO:0015944">
    <property type="term" value="P:formate oxidation"/>
    <property type="evidence" value="ECO:0007669"/>
    <property type="project" value="InterPro"/>
</dbReference>
<keyword evidence="8" id="KW-1133">Transmembrane helix</keyword>
<feature type="domain" description="4Fe-4S ferredoxin-type" evidence="9">
    <location>
        <begin position="103"/>
        <end position="132"/>
    </location>
</feature>
<feature type="binding site" evidence="7">
    <location>
        <position position="19"/>
    </location>
    <ligand>
        <name>[4Fe-4S] cluster</name>
        <dbReference type="ChEBI" id="CHEBI:49883"/>
        <label>1</label>
    </ligand>
</feature>
<gene>
    <name evidence="10" type="ORF">JI75_05535</name>
</gene>
<dbReference type="OrthoDB" id="9779457at2"/>
<dbReference type="InterPro" id="IPR017896">
    <property type="entry name" value="4Fe4S_Fe-S-bd"/>
</dbReference>
<dbReference type="HOGENOM" id="CLU_043374_0_3_11"/>
<feature type="binding site" evidence="7">
    <location>
        <position position="112"/>
    </location>
    <ligand>
        <name>[4Fe-4S] cluster</name>
        <dbReference type="ChEBI" id="CHEBI:49883"/>
        <label>4</label>
    </ligand>
</feature>
<feature type="binding site" evidence="7">
    <location>
        <position position="80"/>
    </location>
    <ligand>
        <name>[4Fe-4S] cluster</name>
        <dbReference type="ChEBI" id="CHEBI:49883"/>
        <label>3</label>
    </ligand>
</feature>
<dbReference type="PROSITE" id="PS51379">
    <property type="entry name" value="4FE4S_FER_2"/>
    <property type="match status" value="2"/>
</dbReference>
<keyword evidence="3 7" id="KW-0479">Metal-binding</keyword>
<dbReference type="EMBL" id="CP009302">
    <property type="protein sequence ID" value="AJC12206.1"/>
    <property type="molecule type" value="Genomic_DNA"/>
</dbReference>
<feature type="binding site" evidence="7">
    <location>
        <position position="13"/>
    </location>
    <ligand>
        <name>[4Fe-4S] cluster</name>
        <dbReference type="ChEBI" id="CHEBI:49883"/>
        <label>1</label>
    </ligand>
</feature>
<evidence type="ECO:0000256" key="1">
    <source>
        <dbReference type="ARBA" id="ARBA00004196"/>
    </source>
</evidence>
<dbReference type="InterPro" id="IPR051555">
    <property type="entry name" value="FDH_Electron_Transfer_Unit"/>
</dbReference>
<reference evidence="11" key="1">
    <citation type="submission" date="2014-08" db="EMBL/GenBank/DDBJ databases">
        <title>Coriobacteriaceae sp. complete genome.</title>
        <authorList>
            <person name="Looft T."/>
            <person name="Bayles D.O."/>
            <person name="Stanton T.B."/>
        </authorList>
    </citation>
    <scope>NUCLEOTIDE SEQUENCE [LARGE SCALE GENOMIC DNA]</scope>
    <source>
        <strain evidence="11">68-1-3</strain>
    </source>
</reference>
<keyword evidence="4" id="KW-0677">Repeat</keyword>
<dbReference type="InterPro" id="IPR017900">
    <property type="entry name" value="4Fe4S_Fe_S_CS"/>
</dbReference>
<dbReference type="PROSITE" id="PS00198">
    <property type="entry name" value="4FE4S_FER_1"/>
    <property type="match status" value="1"/>
</dbReference>
<keyword evidence="5 7" id="KW-0408">Iron</keyword>
<feature type="binding site" evidence="7">
    <location>
        <position position="122"/>
    </location>
    <ligand>
        <name>[4Fe-4S] cluster</name>
        <dbReference type="ChEBI" id="CHEBI:49883"/>
        <label>3</label>
    </ligand>
</feature>
<dbReference type="RefSeq" id="WP_039689360.1">
    <property type="nucleotide sequence ID" value="NZ_CP009302.1"/>
</dbReference>
<feature type="binding site" evidence="7">
    <location>
        <position position="147"/>
    </location>
    <ligand>
        <name>[4Fe-4S] cluster</name>
        <dbReference type="ChEBI" id="CHEBI:49883"/>
        <label>2</label>
    </ligand>
</feature>
<dbReference type="InterPro" id="IPR014603">
    <property type="entry name" value="Formate_DH_Fe-S_su"/>
</dbReference>
<feature type="binding site" evidence="7">
    <location>
        <position position="115"/>
    </location>
    <ligand>
        <name>[4Fe-4S] cluster</name>
        <dbReference type="ChEBI" id="CHEBI:49883"/>
        <label>4</label>
    </ligand>
</feature>
<comment type="subcellular location">
    <subcellularLocation>
        <location evidence="1">Cell envelope</location>
    </subcellularLocation>
</comment>
<dbReference type="Gene3D" id="3.30.70.20">
    <property type="match status" value="2"/>
</dbReference>
<organism evidence="10 11">
    <name type="scientific">Berryella intestinalis</name>
    <dbReference type="NCBI Taxonomy" id="1531429"/>
    <lineage>
        <taxon>Bacteria</taxon>
        <taxon>Bacillati</taxon>
        <taxon>Actinomycetota</taxon>
        <taxon>Coriobacteriia</taxon>
        <taxon>Eggerthellales</taxon>
        <taxon>Eggerthellaceae</taxon>
        <taxon>Berryella</taxon>
    </lineage>
</organism>
<feature type="binding site" evidence="7">
    <location>
        <position position="159"/>
    </location>
    <ligand>
        <name>[4Fe-4S] cluster</name>
        <dbReference type="ChEBI" id="CHEBI:49883"/>
        <label>2</label>
    </ligand>
</feature>
<evidence type="ECO:0000256" key="8">
    <source>
        <dbReference type="SAM" id="Phobius"/>
    </source>
</evidence>
<dbReference type="GO" id="GO:0051539">
    <property type="term" value="F:4 iron, 4 sulfur cluster binding"/>
    <property type="evidence" value="ECO:0007669"/>
    <property type="project" value="UniProtKB-KW"/>
</dbReference>
<dbReference type="GO" id="GO:0045333">
    <property type="term" value="P:cellular respiration"/>
    <property type="evidence" value="ECO:0007669"/>
    <property type="project" value="InterPro"/>
</dbReference>
<evidence type="ECO:0000256" key="2">
    <source>
        <dbReference type="ARBA" id="ARBA00022485"/>
    </source>
</evidence>
<name>A0A0A8B3X6_9ACTN</name>
<evidence type="ECO:0000256" key="4">
    <source>
        <dbReference type="ARBA" id="ARBA00022737"/>
    </source>
</evidence>
<proteinExistence type="predicted"/>
<evidence type="ECO:0000313" key="11">
    <source>
        <dbReference type="Proteomes" id="UP000031121"/>
    </source>
</evidence>
<evidence type="ECO:0000256" key="6">
    <source>
        <dbReference type="ARBA" id="ARBA00023014"/>
    </source>
</evidence>
<evidence type="ECO:0000256" key="3">
    <source>
        <dbReference type="ARBA" id="ARBA00022723"/>
    </source>
</evidence>
<keyword evidence="6 7" id="KW-0411">Iron-sulfur</keyword>
<keyword evidence="11" id="KW-1185">Reference proteome</keyword>
<protein>
    <submittedName>
        <fullName evidence="10">4Fe-4S ferredoxin</fullName>
    </submittedName>
</protein>
<feature type="domain" description="4Fe-4S ferredoxin-type" evidence="9">
    <location>
        <begin position="71"/>
        <end position="102"/>
    </location>
</feature>
<reference evidence="10 11" key="2">
    <citation type="journal article" date="2015" name="Genome Announc.">
        <title>Complete Genome Sequence of Coriobacteriaceae Strain 68-1-3, a Novel Mucus-Degrading Isolate from the Swine Intestinal Tract.</title>
        <authorList>
            <person name="Looft T."/>
            <person name="Bayles D.O."/>
            <person name="Alt D.P."/>
            <person name="Stanton T.B."/>
        </authorList>
    </citation>
    <scope>NUCLEOTIDE SEQUENCE [LARGE SCALE GENOMIC DNA]</scope>
    <source>
        <strain evidence="10 11">68-1-3</strain>
    </source>
</reference>
<dbReference type="GO" id="GO:0030313">
    <property type="term" value="C:cell envelope"/>
    <property type="evidence" value="ECO:0007669"/>
    <property type="project" value="UniProtKB-SubCell"/>
</dbReference>
<evidence type="ECO:0000259" key="9">
    <source>
        <dbReference type="PROSITE" id="PS51379"/>
    </source>
</evidence>
<feature type="binding site" evidence="7">
    <location>
        <position position="83"/>
    </location>
    <ligand>
        <name>[4Fe-4S] cluster</name>
        <dbReference type="ChEBI" id="CHEBI:49883"/>
        <label>3</label>
    </ligand>
</feature>
<feature type="binding site" evidence="7">
    <location>
        <position position="92"/>
    </location>
    <ligand>
        <name>[4Fe-4S] cluster</name>
        <dbReference type="ChEBI" id="CHEBI:49883"/>
        <label>4</label>
    </ligand>
</feature>
<feature type="binding site" evidence="7">
    <location>
        <position position="16"/>
    </location>
    <ligand>
        <name>[4Fe-4S] cluster</name>
        <dbReference type="ChEBI" id="CHEBI:49883"/>
        <label>1</label>
    </ligand>
</feature>
<dbReference type="SUPFAM" id="SSF54862">
    <property type="entry name" value="4Fe-4S ferredoxins"/>
    <property type="match status" value="1"/>
</dbReference>
<feature type="binding site" evidence="7">
    <location>
        <position position="88"/>
    </location>
    <ligand>
        <name>[4Fe-4S] cluster</name>
        <dbReference type="ChEBI" id="CHEBI:49883"/>
        <label>3</label>
    </ligand>
</feature>
<evidence type="ECO:0000313" key="10">
    <source>
        <dbReference type="EMBL" id="AJC12206.1"/>
    </source>
</evidence>
<evidence type="ECO:0000256" key="7">
    <source>
        <dbReference type="PIRSR" id="PIRSR036298-50"/>
    </source>
</evidence>
<feature type="binding site" evidence="7">
    <location>
        <position position="144"/>
    </location>
    <ligand>
        <name>[4Fe-4S] cluster</name>
        <dbReference type="ChEBI" id="CHEBI:49883"/>
        <label>2</label>
    </ligand>
</feature>
<keyword evidence="8" id="KW-0812">Transmembrane</keyword>
<feature type="binding site" evidence="7">
    <location>
        <position position="118"/>
    </location>
    <ligand>
        <name>[4Fe-4S] cluster</name>
        <dbReference type="ChEBI" id="CHEBI:49883"/>
        <label>4</label>
    </ligand>
</feature>
<dbReference type="PANTHER" id="PTHR43545">
    <property type="entry name" value="FORMATE DEHYDROGENASE, NITRATE-INDUCIBLE, IRON-SULFUR SUBUNIT"/>
    <property type="match status" value="1"/>
</dbReference>
<keyword evidence="2 7" id="KW-0004">4Fe-4S</keyword>
<dbReference type="Pfam" id="PF13247">
    <property type="entry name" value="Fer4_11"/>
    <property type="match status" value="1"/>
</dbReference>
<accession>A0A0A8B3X6</accession>
<feature type="binding site" evidence="7">
    <location>
        <position position="23"/>
    </location>
    <ligand>
        <name>[4Fe-4S] cluster</name>
        <dbReference type="ChEBI" id="CHEBI:49883"/>
        <label>2</label>
    </ligand>
</feature>